<evidence type="ECO:0000256" key="4">
    <source>
        <dbReference type="SAM" id="MobiDB-lite"/>
    </source>
</evidence>
<comment type="similarity">
    <text evidence="1">Belongs to the N(4)/N(6)-methyltransferase family.</text>
</comment>
<reference evidence="6 7" key="1">
    <citation type="journal article" date="2012" name="J. Virol.">
        <title>Complete Genome Sequences of 138 Mycobacteriophages.</title>
        <authorList>
            <consortium name="the Science Education Alliance Phage Hunters Advancing Genomics and Evolutionary Science Program"/>
            <consortium name="the KwaZulu-Natal Research Institute for Tuberculosis and HIV Mycobacterial Genetics Course Students"/>
            <consortium name="the Phage Hunters Integrating Research and Education Program"/>
            <person name="Hatfull G.F."/>
        </authorList>
    </citation>
    <scope>NUCLEOTIDE SEQUENCE [LARGE SCALE GENOMIC DNA]</scope>
    <source>
        <strain evidence="6">LittleE</strain>
    </source>
</reference>
<evidence type="ECO:0000256" key="2">
    <source>
        <dbReference type="ARBA" id="ARBA00022603"/>
    </source>
</evidence>
<accession>G1D436</accession>
<feature type="region of interest" description="Disordered" evidence="4">
    <location>
        <begin position="339"/>
        <end position="390"/>
    </location>
</feature>
<proteinExistence type="inferred from homology"/>
<dbReference type="GO" id="GO:0032259">
    <property type="term" value="P:methylation"/>
    <property type="evidence" value="ECO:0007669"/>
    <property type="project" value="UniProtKB-KW"/>
</dbReference>
<dbReference type="OrthoDB" id="3832at10239"/>
<protein>
    <submittedName>
        <fullName evidence="6">DNA methylase</fullName>
    </submittedName>
</protein>
<dbReference type="GeneID" id="40233808"/>
<name>G1D436_9CAUD</name>
<dbReference type="PROSITE" id="PS00092">
    <property type="entry name" value="N6_MTASE"/>
    <property type="match status" value="1"/>
</dbReference>
<organism evidence="6 7">
    <name type="scientific">Mycobacterium phage LittleE</name>
    <dbReference type="NCBI Taxonomy" id="2922212"/>
    <lineage>
        <taxon>Viruses</taxon>
        <taxon>Duplodnaviria</taxon>
        <taxon>Heunggongvirae</taxon>
        <taxon>Uroviricota</taxon>
        <taxon>Caudoviricetes</taxon>
        <taxon>Omegavirus</taxon>
        <taxon>Omegavirus littlee</taxon>
    </lineage>
</organism>
<feature type="region of interest" description="Disordered" evidence="4">
    <location>
        <begin position="271"/>
        <end position="291"/>
    </location>
</feature>
<dbReference type="REBASE" id="38292">
    <property type="entry name" value="M.MphLEORFAP"/>
</dbReference>
<dbReference type="InterPro" id="IPR029063">
    <property type="entry name" value="SAM-dependent_MTases_sf"/>
</dbReference>
<evidence type="ECO:0000256" key="1">
    <source>
        <dbReference type="ARBA" id="ARBA00006594"/>
    </source>
</evidence>
<evidence type="ECO:0000259" key="5">
    <source>
        <dbReference type="Pfam" id="PF01555"/>
    </source>
</evidence>
<evidence type="ECO:0000256" key="3">
    <source>
        <dbReference type="ARBA" id="ARBA00022679"/>
    </source>
</evidence>
<dbReference type="Proteomes" id="UP000008414">
    <property type="component" value="Segment"/>
</dbReference>
<sequence length="390" mass="41852">MNKVDIRLGDCRGVLASFPDASVDAILTDPPYGLEFMGKDWDAPWKESDVNADAGFHGGGISATRKLPSFTGTTNPKCLRCKGTRRGRRDGTAKVAVCLCRDGGQFPNVRAVEMRAFQQWSQEWAAECLRVLKPGGYLLAFGGSRTWHRLAAAIEDAGFELRDSIAWLYGSGFPKSLDVSKAIDKAAGAERGASTAPATEAAWQWQGWGTALKPSFEPIVVARKPLVGTVAANVLEHGTGALNIDACRIETTDDLNGGAYAKTGNRTVSGSLSPTGMNVPGKTVGKEFEQPSGRWPTNVVLDEAQAAELGEPQRFFPVFKYQAKAPTKERPSYVNEDGNKVAHQHRQATRPHAVAGQAGHPAGGRSAGPLRGQRNHGGGVSSRGFRLYRH</sequence>
<keyword evidence="3" id="KW-0808">Transferase</keyword>
<dbReference type="InterPro" id="IPR002052">
    <property type="entry name" value="DNA_methylase_N6_adenine_CS"/>
</dbReference>
<dbReference type="Pfam" id="PF01555">
    <property type="entry name" value="N6_N4_Mtase"/>
    <property type="match status" value="1"/>
</dbReference>
<dbReference type="EMBL" id="JF937101">
    <property type="protein sequence ID" value="AEK09531.1"/>
    <property type="molecule type" value="Genomic_DNA"/>
</dbReference>
<dbReference type="SUPFAM" id="SSF53335">
    <property type="entry name" value="S-adenosyl-L-methionine-dependent methyltransferases"/>
    <property type="match status" value="1"/>
</dbReference>
<dbReference type="RefSeq" id="YP_009637062.1">
    <property type="nucleotide sequence ID" value="NC_042322.1"/>
</dbReference>
<evidence type="ECO:0000313" key="6">
    <source>
        <dbReference type="EMBL" id="AEK09531.1"/>
    </source>
</evidence>
<dbReference type="GO" id="GO:0008170">
    <property type="term" value="F:N-methyltransferase activity"/>
    <property type="evidence" value="ECO:0007669"/>
    <property type="project" value="InterPro"/>
</dbReference>
<dbReference type="Gene3D" id="3.40.50.150">
    <property type="entry name" value="Vaccinia Virus protein VP39"/>
    <property type="match status" value="1"/>
</dbReference>
<keyword evidence="2 6" id="KW-0489">Methyltransferase</keyword>
<gene>
    <name evidence="6" type="primary">151</name>
    <name evidence="6" type="ORF">LITTLEE_151</name>
</gene>
<dbReference type="InterPro" id="IPR002941">
    <property type="entry name" value="DNA_methylase_N4/N6"/>
</dbReference>
<feature type="domain" description="DNA methylase N-4/N-6" evidence="5">
    <location>
        <begin position="115"/>
        <end position="225"/>
    </location>
</feature>
<keyword evidence="7" id="KW-1185">Reference proteome</keyword>
<evidence type="ECO:0000313" key="7">
    <source>
        <dbReference type="Proteomes" id="UP000008414"/>
    </source>
</evidence>
<dbReference type="GO" id="GO:0003677">
    <property type="term" value="F:DNA binding"/>
    <property type="evidence" value="ECO:0007669"/>
    <property type="project" value="InterPro"/>
</dbReference>